<evidence type="ECO:0000256" key="3">
    <source>
        <dbReference type="ARBA" id="ARBA00022692"/>
    </source>
</evidence>
<dbReference type="SUPFAM" id="SSF103481">
    <property type="entry name" value="Multidrug resistance efflux transporter EmrE"/>
    <property type="match status" value="2"/>
</dbReference>
<feature type="transmembrane region" description="Helical" evidence="7">
    <location>
        <begin position="131"/>
        <end position="149"/>
    </location>
</feature>
<evidence type="ECO:0000313" key="10">
    <source>
        <dbReference type="Proteomes" id="UP000579250"/>
    </source>
</evidence>
<dbReference type="Pfam" id="PF00892">
    <property type="entry name" value="EamA"/>
    <property type="match status" value="2"/>
</dbReference>
<dbReference type="InterPro" id="IPR037185">
    <property type="entry name" value="EmrE-like"/>
</dbReference>
<feature type="transmembrane region" description="Helical" evidence="7">
    <location>
        <begin position="161"/>
        <end position="179"/>
    </location>
</feature>
<feature type="transmembrane region" description="Helical" evidence="7">
    <location>
        <begin position="246"/>
        <end position="265"/>
    </location>
</feature>
<comment type="similarity">
    <text evidence="2">Belongs to the EamA transporter family.</text>
</comment>
<evidence type="ECO:0000256" key="1">
    <source>
        <dbReference type="ARBA" id="ARBA00004141"/>
    </source>
</evidence>
<feature type="transmembrane region" description="Helical" evidence="7">
    <location>
        <begin position="70"/>
        <end position="90"/>
    </location>
</feature>
<evidence type="ECO:0000256" key="2">
    <source>
        <dbReference type="ARBA" id="ARBA00007362"/>
    </source>
</evidence>
<feature type="transmembrane region" description="Helical" evidence="7">
    <location>
        <begin position="301"/>
        <end position="319"/>
    </location>
</feature>
<dbReference type="PANTHER" id="PTHR32322:SF9">
    <property type="entry name" value="AMINO-ACID METABOLITE EFFLUX PUMP-RELATED"/>
    <property type="match status" value="1"/>
</dbReference>
<dbReference type="PANTHER" id="PTHR32322">
    <property type="entry name" value="INNER MEMBRANE TRANSPORTER"/>
    <property type="match status" value="1"/>
</dbReference>
<dbReference type="EMBL" id="JAAXPI010000020">
    <property type="protein sequence ID" value="NKZ05335.1"/>
    <property type="molecule type" value="Genomic_DNA"/>
</dbReference>
<feature type="region of interest" description="Disordered" evidence="6">
    <location>
        <begin position="322"/>
        <end position="347"/>
    </location>
</feature>
<feature type="transmembrane region" description="Helical" evidence="7">
    <location>
        <begin position="185"/>
        <end position="204"/>
    </location>
</feature>
<gene>
    <name evidence="9" type="ORF">HGB48_16500</name>
</gene>
<keyword evidence="10" id="KW-1185">Reference proteome</keyword>
<evidence type="ECO:0000256" key="6">
    <source>
        <dbReference type="SAM" id="MobiDB-lite"/>
    </source>
</evidence>
<dbReference type="Proteomes" id="UP000579250">
    <property type="component" value="Unassembled WGS sequence"/>
</dbReference>
<feature type="transmembrane region" description="Helical" evidence="7">
    <location>
        <begin position="216"/>
        <end position="234"/>
    </location>
</feature>
<dbReference type="AlphaFoldDB" id="A0A846Z3S5"/>
<feature type="transmembrane region" description="Helical" evidence="7">
    <location>
        <begin position="102"/>
        <end position="119"/>
    </location>
</feature>
<organism evidence="9 10">
    <name type="scientific">Actinomadura latina</name>
    <dbReference type="NCBI Taxonomy" id="163603"/>
    <lineage>
        <taxon>Bacteria</taxon>
        <taxon>Bacillati</taxon>
        <taxon>Actinomycetota</taxon>
        <taxon>Actinomycetes</taxon>
        <taxon>Streptosporangiales</taxon>
        <taxon>Thermomonosporaceae</taxon>
        <taxon>Actinomadura</taxon>
    </lineage>
</organism>
<keyword evidence="5 7" id="KW-0472">Membrane</keyword>
<keyword evidence="4 7" id="KW-1133">Transmembrane helix</keyword>
<evidence type="ECO:0000256" key="4">
    <source>
        <dbReference type="ARBA" id="ARBA00022989"/>
    </source>
</evidence>
<dbReference type="GO" id="GO:0016020">
    <property type="term" value="C:membrane"/>
    <property type="evidence" value="ECO:0007669"/>
    <property type="project" value="UniProtKB-SubCell"/>
</dbReference>
<sequence length="347" mass="36083">MARIGCRRAGLAVPYRHCGRPGGRARGCSAGRAGTEVLVSRRGWLLFALMSVLWGIPYLMIKVAVESVSVPMVVFARTALGALILLPLVLRSGQLDVVRRHWRPLLLFTAVEILGPWALLSDAENRLTSSMTGLLIAAVPIVGVVLARLTGDAERLGPVRWAGLLVGLTGVGVLAGPHLGGGSAWSIGEVMLVALGYAIAPIIATRRLQDLPSLHMAAFALAIAAVIYAGPAIATWPDAMPSGRVLAALIGLGLICTALAFIVFFELIREVGTSRGMVFTYVNPAVAVVAGVAFLGEPLTGTIIASFALILAGSVLATAHRSPAPTPPADTAQAEDANVASEPAYEP</sequence>
<evidence type="ECO:0000259" key="8">
    <source>
        <dbReference type="Pfam" id="PF00892"/>
    </source>
</evidence>
<evidence type="ECO:0000256" key="5">
    <source>
        <dbReference type="ARBA" id="ARBA00023136"/>
    </source>
</evidence>
<accession>A0A846Z3S5</accession>
<dbReference type="InterPro" id="IPR050638">
    <property type="entry name" value="AA-Vitamin_Transporters"/>
</dbReference>
<comment type="subcellular location">
    <subcellularLocation>
        <location evidence="1">Membrane</location>
        <topology evidence="1">Multi-pass membrane protein</topology>
    </subcellularLocation>
</comment>
<comment type="caution">
    <text evidence="9">The sequence shown here is derived from an EMBL/GenBank/DDBJ whole genome shotgun (WGS) entry which is preliminary data.</text>
</comment>
<dbReference type="InterPro" id="IPR000620">
    <property type="entry name" value="EamA_dom"/>
</dbReference>
<feature type="transmembrane region" description="Helical" evidence="7">
    <location>
        <begin position="44"/>
        <end position="64"/>
    </location>
</feature>
<protein>
    <submittedName>
        <fullName evidence="9">DMT family transporter</fullName>
    </submittedName>
</protein>
<feature type="domain" description="EamA" evidence="8">
    <location>
        <begin position="190"/>
        <end position="317"/>
    </location>
</feature>
<feature type="transmembrane region" description="Helical" evidence="7">
    <location>
        <begin position="277"/>
        <end position="295"/>
    </location>
</feature>
<evidence type="ECO:0000256" key="7">
    <source>
        <dbReference type="SAM" id="Phobius"/>
    </source>
</evidence>
<proteinExistence type="inferred from homology"/>
<evidence type="ECO:0000313" key="9">
    <source>
        <dbReference type="EMBL" id="NKZ05335.1"/>
    </source>
</evidence>
<keyword evidence="3 7" id="KW-0812">Transmembrane</keyword>
<reference evidence="9 10" key="1">
    <citation type="submission" date="2020-04" db="EMBL/GenBank/DDBJ databases">
        <title>MicrobeNet Type strains.</title>
        <authorList>
            <person name="Nicholson A.C."/>
        </authorList>
    </citation>
    <scope>NUCLEOTIDE SEQUENCE [LARGE SCALE GENOMIC DNA]</scope>
    <source>
        <strain evidence="9 10">ATCC BAA-277</strain>
    </source>
</reference>
<feature type="domain" description="EamA" evidence="8">
    <location>
        <begin position="43"/>
        <end position="174"/>
    </location>
</feature>
<name>A0A846Z3S5_9ACTN</name>